<keyword evidence="5 14" id="KW-0812">Transmembrane</keyword>
<accession>A0A0D3C8C4</accession>
<evidence type="ECO:0000256" key="1">
    <source>
        <dbReference type="ARBA" id="ARBA00004141"/>
    </source>
</evidence>
<dbReference type="InterPro" id="IPR008250">
    <property type="entry name" value="ATPase_P-typ_transduc_dom_A_sf"/>
</dbReference>
<dbReference type="InterPro" id="IPR004014">
    <property type="entry name" value="ATPase_P-typ_cation-transptr_N"/>
</dbReference>
<dbReference type="Pfam" id="PF00122">
    <property type="entry name" value="E1-E2_ATPase"/>
    <property type="match status" value="1"/>
</dbReference>
<dbReference type="SUPFAM" id="SSF81653">
    <property type="entry name" value="Calcium ATPase, transduction domain A"/>
    <property type="match status" value="1"/>
</dbReference>
<evidence type="ECO:0000256" key="4">
    <source>
        <dbReference type="ARBA" id="ARBA00022568"/>
    </source>
</evidence>
<keyword evidence="3" id="KW-0813">Transport</keyword>
<evidence type="ECO:0000313" key="17">
    <source>
        <dbReference type="Proteomes" id="UP000032141"/>
    </source>
</evidence>
<dbReference type="FunFam" id="2.70.150.10:FF:000014">
    <property type="entry name" value="Calcium-transporting ATPase, putative"/>
    <property type="match status" value="1"/>
</dbReference>
<dbReference type="GO" id="GO:0016020">
    <property type="term" value="C:membrane"/>
    <property type="evidence" value="ECO:0007669"/>
    <property type="project" value="UniProtKB-SubCell"/>
</dbReference>
<evidence type="ECO:0000256" key="5">
    <source>
        <dbReference type="ARBA" id="ARBA00022692"/>
    </source>
</evidence>
<dbReference type="InterPro" id="IPR023298">
    <property type="entry name" value="ATPase_P-typ_TM_dom_sf"/>
</dbReference>
<feature type="domain" description="Cation-transporting P-type ATPase N-terminal" evidence="15">
    <location>
        <begin position="112"/>
        <end position="186"/>
    </location>
</feature>
<evidence type="ECO:0000256" key="9">
    <source>
        <dbReference type="ARBA" id="ARBA00022842"/>
    </source>
</evidence>
<dbReference type="GO" id="GO:0005524">
    <property type="term" value="F:ATP binding"/>
    <property type="evidence" value="ECO:0007669"/>
    <property type="project" value="UniProtKB-KW"/>
</dbReference>
<dbReference type="Gene3D" id="1.20.1110.10">
    <property type="entry name" value="Calcium-transporting ATPase, transmembrane domain"/>
    <property type="match status" value="1"/>
</dbReference>
<dbReference type="GO" id="GO:0005388">
    <property type="term" value="F:P-type calcium transporter activity"/>
    <property type="evidence" value="ECO:0007669"/>
    <property type="project" value="UniProtKB-EC"/>
</dbReference>
<dbReference type="HOGENOM" id="CLU_462618_0_0_1"/>
<dbReference type="InterPro" id="IPR001757">
    <property type="entry name" value="P_typ_ATPase"/>
</dbReference>
<dbReference type="Pfam" id="PF00690">
    <property type="entry name" value="Cation_ATPase_N"/>
    <property type="match status" value="1"/>
</dbReference>
<dbReference type="InterPro" id="IPR059000">
    <property type="entry name" value="ATPase_P-type_domA"/>
</dbReference>
<keyword evidence="4" id="KW-0109">Calcium transport</keyword>
<evidence type="ECO:0000256" key="14">
    <source>
        <dbReference type="SAM" id="Phobius"/>
    </source>
</evidence>
<dbReference type="AlphaFoldDB" id="A0A0D3C8C4"/>
<evidence type="ECO:0000256" key="6">
    <source>
        <dbReference type="ARBA" id="ARBA00022741"/>
    </source>
</evidence>
<keyword evidence="12" id="KW-0406">Ion transport</keyword>
<evidence type="ECO:0000259" key="15">
    <source>
        <dbReference type="SMART" id="SM00831"/>
    </source>
</evidence>
<keyword evidence="8" id="KW-0067">ATP-binding</keyword>
<protein>
    <recommendedName>
        <fullName evidence="2">P-type Ca(2+) transporter</fullName>
        <ecNumber evidence="2">7.2.2.10</ecNumber>
    </recommendedName>
</protein>
<feature type="transmembrane region" description="Helical" evidence="14">
    <location>
        <begin position="169"/>
        <end position="187"/>
    </location>
</feature>
<keyword evidence="7" id="KW-0106">Calcium</keyword>
<reference evidence="16" key="2">
    <citation type="submission" date="2015-03" db="UniProtKB">
        <authorList>
            <consortium name="EnsemblPlants"/>
        </authorList>
    </citation>
    <scope>IDENTIFICATION</scope>
</reference>
<dbReference type="STRING" id="109376.A0A0D3C8C4"/>
<keyword evidence="17" id="KW-1185">Reference proteome</keyword>
<dbReference type="eggNOG" id="KOG0202">
    <property type="taxonomic scope" value="Eukaryota"/>
</dbReference>
<keyword evidence="10" id="KW-1278">Translocase</keyword>
<dbReference type="PANTHER" id="PTHR42861">
    <property type="entry name" value="CALCIUM-TRANSPORTING ATPASE"/>
    <property type="match status" value="1"/>
</dbReference>
<dbReference type="Pfam" id="PF13246">
    <property type="entry name" value="Cation_ATPase"/>
    <property type="match status" value="1"/>
</dbReference>
<dbReference type="Gramene" id="Bo5g008420.1">
    <property type="protein sequence ID" value="Bo5g008420.1"/>
    <property type="gene ID" value="Bo5g008420"/>
</dbReference>
<keyword evidence="6" id="KW-0547">Nucleotide-binding</keyword>
<evidence type="ECO:0000313" key="16">
    <source>
        <dbReference type="EnsemblPlants" id="Bo5g008420.1"/>
    </source>
</evidence>
<evidence type="ECO:0000256" key="10">
    <source>
        <dbReference type="ARBA" id="ARBA00022967"/>
    </source>
</evidence>
<dbReference type="SUPFAM" id="SSF81665">
    <property type="entry name" value="Calcium ATPase, transmembrane domain M"/>
    <property type="match status" value="1"/>
</dbReference>
<dbReference type="Gene3D" id="3.40.1110.10">
    <property type="entry name" value="Calcium-transporting ATPase, cytoplasmic domain N"/>
    <property type="match status" value="1"/>
</dbReference>
<keyword evidence="11 14" id="KW-1133">Transmembrane helix</keyword>
<dbReference type="EnsemblPlants" id="Bo5g008420.1">
    <property type="protein sequence ID" value="Bo5g008420.1"/>
    <property type="gene ID" value="Bo5g008420"/>
</dbReference>
<proteinExistence type="predicted"/>
<feature type="transmembrane region" description="Helical" evidence="14">
    <location>
        <begin position="199"/>
        <end position="218"/>
    </location>
</feature>
<evidence type="ECO:0000256" key="11">
    <source>
        <dbReference type="ARBA" id="ARBA00022989"/>
    </source>
</evidence>
<comment type="subcellular location">
    <subcellularLocation>
        <location evidence="1">Membrane</location>
        <topology evidence="1">Multi-pass membrane protein</topology>
    </subcellularLocation>
</comment>
<reference evidence="16 17" key="1">
    <citation type="journal article" date="2014" name="Genome Biol.">
        <title>Transcriptome and methylome profiling reveals relics of genome dominance in the mesopolyploid Brassica oleracea.</title>
        <authorList>
            <person name="Parkin I.A."/>
            <person name="Koh C."/>
            <person name="Tang H."/>
            <person name="Robinson S.J."/>
            <person name="Kagale S."/>
            <person name="Clarke W.E."/>
            <person name="Town C.D."/>
            <person name="Nixon J."/>
            <person name="Krishnakumar V."/>
            <person name="Bidwell S.L."/>
            <person name="Denoeud F."/>
            <person name="Belcram H."/>
            <person name="Links M.G."/>
            <person name="Just J."/>
            <person name="Clarke C."/>
            <person name="Bender T."/>
            <person name="Huebert T."/>
            <person name="Mason A.S."/>
            <person name="Pires J.C."/>
            <person name="Barker G."/>
            <person name="Moore J."/>
            <person name="Walley P.G."/>
            <person name="Manoli S."/>
            <person name="Batley J."/>
            <person name="Edwards D."/>
            <person name="Nelson M.N."/>
            <person name="Wang X."/>
            <person name="Paterson A.H."/>
            <person name="King G."/>
            <person name="Bancroft I."/>
            <person name="Chalhoub B."/>
            <person name="Sharpe A.G."/>
        </authorList>
    </citation>
    <scope>NUCLEOTIDE SEQUENCE</scope>
    <source>
        <strain evidence="16 17">cv. TO1000</strain>
    </source>
</reference>
<evidence type="ECO:0000256" key="12">
    <source>
        <dbReference type="ARBA" id="ARBA00023065"/>
    </source>
</evidence>
<dbReference type="FunFam" id="1.20.1110.10:FF:000065">
    <property type="entry name" value="Sarcoplasmic/endoplasmic reticulum calcium ATPase 1"/>
    <property type="match status" value="1"/>
</dbReference>
<evidence type="ECO:0000256" key="7">
    <source>
        <dbReference type="ARBA" id="ARBA00022837"/>
    </source>
</evidence>
<dbReference type="NCBIfam" id="TIGR01494">
    <property type="entry name" value="ATPase_P-type"/>
    <property type="match status" value="1"/>
</dbReference>
<dbReference type="GO" id="GO:0016887">
    <property type="term" value="F:ATP hydrolysis activity"/>
    <property type="evidence" value="ECO:0007669"/>
    <property type="project" value="InterPro"/>
</dbReference>
<dbReference type="Proteomes" id="UP000032141">
    <property type="component" value="Chromosome C5"/>
</dbReference>
<keyword evidence="9" id="KW-0460">Magnesium</keyword>
<evidence type="ECO:0000256" key="3">
    <source>
        <dbReference type="ARBA" id="ARBA00022448"/>
    </source>
</evidence>
<keyword evidence="13 14" id="KW-0472">Membrane</keyword>
<dbReference type="EC" id="7.2.2.10" evidence="2"/>
<evidence type="ECO:0000256" key="13">
    <source>
        <dbReference type="ARBA" id="ARBA00023136"/>
    </source>
</evidence>
<evidence type="ECO:0000256" key="8">
    <source>
        <dbReference type="ARBA" id="ARBA00022840"/>
    </source>
</evidence>
<dbReference type="Gene3D" id="2.70.150.10">
    <property type="entry name" value="Calcium-transporting ATPase, cytoplasmic transduction domain A"/>
    <property type="match status" value="1"/>
</dbReference>
<sequence>MLSNSWDIIIGPVNTKSNENLGFCKLLPEPESSSSKRDLFYFHRNVPQCVQREASFSPSLVNRTDSRSILPSYFVLLEIIDLCCTDSWGKDQKISGKKESLRSTSLKSDTFPAWSKTVGECEENFGVSRERGLTTEDVLKRRQLYGLNELEKPGGTSIFKLILEQFHDSLVCILLAAAVISFVLAFFDGEEGGEMGITAFVEPLVIFLILMVNVIVGIGQETNAEKALEVLKEIQSQQATVMRDGNKVSSLPAKELVPGDIVELRVGDKVPADMRVVALISSTLRVEQGSLTGESEAVSKTTKHVEENADIQGKKCMVFARTTVVNGKCMCLVTDTGMSTEIGRVHSQIQEAAQHEEDTPLKKKVNEFGEALTMIIGLICALVWLINVKYFISWEYVDGWPRNFKFSFEKCTYYFEIVVALAVAAIPEGLPAVITTCLALGTRKMAQKNALVRKLRKLERLDLSMLRGPHLIHEMGMDANLQMIAKIAAICNNANVEQSDNQFVTRGMPTEADLKVLVDKMGFSEGSTKVSTLADGDVLRCCRLWSELEQRLATLEFDRDQKSMGVMVDSSSGRKLLLVKMEDYHSTTFD</sequence>
<name>A0A0D3C8C4_BRAOL</name>
<dbReference type="InterPro" id="IPR023299">
    <property type="entry name" value="ATPase_P-typ_cyto_dom_N"/>
</dbReference>
<feature type="transmembrane region" description="Helical" evidence="14">
    <location>
        <begin position="412"/>
        <end position="440"/>
    </location>
</feature>
<feature type="transmembrane region" description="Helical" evidence="14">
    <location>
        <begin position="371"/>
        <end position="392"/>
    </location>
</feature>
<organism evidence="16 17">
    <name type="scientific">Brassica oleracea var. oleracea</name>
    <dbReference type="NCBI Taxonomy" id="109376"/>
    <lineage>
        <taxon>Eukaryota</taxon>
        <taxon>Viridiplantae</taxon>
        <taxon>Streptophyta</taxon>
        <taxon>Embryophyta</taxon>
        <taxon>Tracheophyta</taxon>
        <taxon>Spermatophyta</taxon>
        <taxon>Magnoliopsida</taxon>
        <taxon>eudicotyledons</taxon>
        <taxon>Gunneridae</taxon>
        <taxon>Pentapetalae</taxon>
        <taxon>rosids</taxon>
        <taxon>malvids</taxon>
        <taxon>Brassicales</taxon>
        <taxon>Brassicaceae</taxon>
        <taxon>Brassiceae</taxon>
        <taxon>Brassica</taxon>
    </lineage>
</organism>
<dbReference type="SMART" id="SM00831">
    <property type="entry name" value="Cation_ATPase_N"/>
    <property type="match status" value="1"/>
</dbReference>
<evidence type="ECO:0000256" key="2">
    <source>
        <dbReference type="ARBA" id="ARBA00012790"/>
    </source>
</evidence>
<dbReference type="SUPFAM" id="SSF81660">
    <property type="entry name" value="Metal cation-transporting ATPase, ATP-binding domain N"/>
    <property type="match status" value="1"/>
</dbReference>